<gene>
    <name evidence="2" type="ORF">CVT26_009398</name>
</gene>
<comment type="caution">
    <text evidence="2">The sequence shown here is derived from an EMBL/GenBank/DDBJ whole genome shotgun (WGS) entry which is preliminary data.</text>
</comment>
<organism evidence="2 3">
    <name type="scientific">Gymnopilus dilepis</name>
    <dbReference type="NCBI Taxonomy" id="231916"/>
    <lineage>
        <taxon>Eukaryota</taxon>
        <taxon>Fungi</taxon>
        <taxon>Dikarya</taxon>
        <taxon>Basidiomycota</taxon>
        <taxon>Agaricomycotina</taxon>
        <taxon>Agaricomycetes</taxon>
        <taxon>Agaricomycetidae</taxon>
        <taxon>Agaricales</taxon>
        <taxon>Agaricineae</taxon>
        <taxon>Hymenogastraceae</taxon>
        <taxon>Gymnopilus</taxon>
    </lineage>
</organism>
<evidence type="ECO:0000313" key="3">
    <source>
        <dbReference type="Proteomes" id="UP000284706"/>
    </source>
</evidence>
<accession>A0A409YIE8</accession>
<feature type="region of interest" description="Disordered" evidence="1">
    <location>
        <begin position="29"/>
        <end position="83"/>
    </location>
</feature>
<keyword evidence="3" id="KW-1185">Reference proteome</keyword>
<proteinExistence type="predicted"/>
<feature type="compositionally biased region" description="Low complexity" evidence="1">
    <location>
        <begin position="38"/>
        <end position="50"/>
    </location>
</feature>
<sequence>MIPCLNFEAKQARLESQLQALLAFAEDITSGSPDGSQPAHDAAPPDANNAEDMWEDINETNASGSIVPPVMEPKLRMDPVPKKKHLTPDQAALNLYAKWRALLPTLVDPYLAYSAGTTGKKLRPLEGASFDGKRCVAGAPCERKETSVLCLFWDQFARL</sequence>
<reference evidence="2 3" key="1">
    <citation type="journal article" date="2018" name="Evol. Lett.">
        <title>Horizontal gene cluster transfer increased hallucinogenic mushroom diversity.</title>
        <authorList>
            <person name="Reynolds H.T."/>
            <person name="Vijayakumar V."/>
            <person name="Gluck-Thaler E."/>
            <person name="Korotkin H.B."/>
            <person name="Matheny P.B."/>
            <person name="Slot J.C."/>
        </authorList>
    </citation>
    <scope>NUCLEOTIDE SEQUENCE [LARGE SCALE GENOMIC DNA]</scope>
    <source>
        <strain evidence="2 3">SRW20</strain>
    </source>
</reference>
<evidence type="ECO:0000313" key="2">
    <source>
        <dbReference type="EMBL" id="PPR02787.1"/>
    </source>
</evidence>
<protein>
    <submittedName>
        <fullName evidence="2">Uncharacterized protein</fullName>
    </submittedName>
</protein>
<dbReference type="OrthoDB" id="3067228at2759"/>
<dbReference type="Proteomes" id="UP000284706">
    <property type="component" value="Unassembled WGS sequence"/>
</dbReference>
<name>A0A409YIE8_9AGAR</name>
<dbReference type="AlphaFoldDB" id="A0A409YIE8"/>
<dbReference type="EMBL" id="NHYE01000819">
    <property type="protein sequence ID" value="PPR02787.1"/>
    <property type="molecule type" value="Genomic_DNA"/>
</dbReference>
<dbReference type="STRING" id="231916.A0A409YIE8"/>
<evidence type="ECO:0000256" key="1">
    <source>
        <dbReference type="SAM" id="MobiDB-lite"/>
    </source>
</evidence>
<dbReference type="InParanoid" id="A0A409YIE8"/>